<dbReference type="Proteomes" id="UP000015105">
    <property type="component" value="Chromosome 5D"/>
</dbReference>
<reference evidence="6" key="3">
    <citation type="journal article" date="2017" name="Nature">
        <title>Genome sequence of the progenitor of the wheat D genome Aegilops tauschii.</title>
        <authorList>
            <person name="Luo M.C."/>
            <person name="Gu Y.Q."/>
            <person name="Puiu D."/>
            <person name="Wang H."/>
            <person name="Twardziok S.O."/>
            <person name="Deal K.R."/>
            <person name="Huo N."/>
            <person name="Zhu T."/>
            <person name="Wang L."/>
            <person name="Wang Y."/>
            <person name="McGuire P.E."/>
            <person name="Liu S."/>
            <person name="Long H."/>
            <person name="Ramasamy R.K."/>
            <person name="Rodriguez J.C."/>
            <person name="Van S.L."/>
            <person name="Yuan L."/>
            <person name="Wang Z."/>
            <person name="Xia Z."/>
            <person name="Xiao L."/>
            <person name="Anderson O.D."/>
            <person name="Ouyang S."/>
            <person name="Liang Y."/>
            <person name="Zimin A.V."/>
            <person name="Pertea G."/>
            <person name="Qi P."/>
            <person name="Bennetzen J.L."/>
            <person name="Dai X."/>
            <person name="Dawson M.W."/>
            <person name="Muller H.G."/>
            <person name="Kugler K."/>
            <person name="Rivarola-Duarte L."/>
            <person name="Spannagl M."/>
            <person name="Mayer K.F.X."/>
            <person name="Lu F.H."/>
            <person name="Bevan M.W."/>
            <person name="Leroy P."/>
            <person name="Li P."/>
            <person name="You F.M."/>
            <person name="Sun Q."/>
            <person name="Liu Z."/>
            <person name="Lyons E."/>
            <person name="Wicker T."/>
            <person name="Salzberg S.L."/>
            <person name="Devos K.M."/>
            <person name="Dvorak J."/>
        </authorList>
    </citation>
    <scope>NUCLEOTIDE SEQUENCE [LARGE SCALE GENOMIC DNA]</scope>
    <source>
        <strain evidence="6">cv. AL8/78</strain>
    </source>
</reference>
<evidence type="ECO:0000256" key="2">
    <source>
        <dbReference type="ARBA" id="ARBA00022679"/>
    </source>
</evidence>
<dbReference type="PANTHER" id="PTHR11783">
    <property type="entry name" value="SULFOTRANSFERASE SULT"/>
    <property type="match status" value="1"/>
</dbReference>
<keyword evidence="7" id="KW-1185">Reference proteome</keyword>
<name>A0A453LJK3_AEGTS</name>
<feature type="compositionally biased region" description="Gly residues" evidence="4">
    <location>
        <begin position="262"/>
        <end position="275"/>
    </location>
</feature>
<reference evidence="7" key="2">
    <citation type="journal article" date="2017" name="Nat. Plants">
        <title>The Aegilops tauschii genome reveals multiple impacts of transposons.</title>
        <authorList>
            <person name="Zhao G."/>
            <person name="Zou C."/>
            <person name="Li K."/>
            <person name="Wang K."/>
            <person name="Li T."/>
            <person name="Gao L."/>
            <person name="Zhang X."/>
            <person name="Wang H."/>
            <person name="Yang Z."/>
            <person name="Liu X."/>
            <person name="Jiang W."/>
            <person name="Mao L."/>
            <person name="Kong X."/>
            <person name="Jiao Y."/>
            <person name="Jia J."/>
        </authorList>
    </citation>
    <scope>NUCLEOTIDE SEQUENCE [LARGE SCALE GENOMIC DNA]</scope>
    <source>
        <strain evidence="7">cv. AL8/78</strain>
    </source>
</reference>
<evidence type="ECO:0000259" key="5">
    <source>
        <dbReference type="Pfam" id="PF00685"/>
    </source>
</evidence>
<feature type="domain" description="Sulfotransferase" evidence="5">
    <location>
        <begin position="73"/>
        <end position="171"/>
    </location>
</feature>
<feature type="region of interest" description="Disordered" evidence="4">
    <location>
        <begin position="238"/>
        <end position="328"/>
    </location>
</feature>
<accession>A0A453LJK3</accession>
<reference evidence="6" key="5">
    <citation type="journal article" date="2021" name="G3 (Bethesda)">
        <title>Aegilops tauschii genome assembly Aet v5.0 features greater sequence contiguity and improved annotation.</title>
        <authorList>
            <person name="Wang L."/>
            <person name="Zhu T."/>
            <person name="Rodriguez J.C."/>
            <person name="Deal K.R."/>
            <person name="Dubcovsky J."/>
            <person name="McGuire P.E."/>
            <person name="Lux T."/>
            <person name="Spannagl M."/>
            <person name="Mayer K.F.X."/>
            <person name="Baldrich P."/>
            <person name="Meyers B.C."/>
            <person name="Huo N."/>
            <person name="Gu Y.Q."/>
            <person name="Zhou H."/>
            <person name="Devos K.M."/>
            <person name="Bennetzen J.L."/>
            <person name="Unver T."/>
            <person name="Budak H."/>
            <person name="Gulick P.J."/>
            <person name="Galiba G."/>
            <person name="Kalapos B."/>
            <person name="Nelson D.R."/>
            <person name="Li P."/>
            <person name="You F.M."/>
            <person name="Luo M.C."/>
            <person name="Dvorak J."/>
        </authorList>
    </citation>
    <scope>NUCLEOTIDE SEQUENCE [LARGE SCALE GENOMIC DNA]</scope>
    <source>
        <strain evidence="6">cv. AL8/78</strain>
    </source>
</reference>
<dbReference type="GO" id="GO:0008146">
    <property type="term" value="F:sulfotransferase activity"/>
    <property type="evidence" value="ECO:0007669"/>
    <property type="project" value="InterPro"/>
</dbReference>
<dbReference type="STRING" id="200361.A0A453LJK3"/>
<proteinExistence type="inferred from homology"/>
<reference evidence="7" key="1">
    <citation type="journal article" date="2014" name="Science">
        <title>Ancient hybridizations among the ancestral genomes of bread wheat.</title>
        <authorList>
            <consortium name="International Wheat Genome Sequencing Consortium,"/>
            <person name="Marcussen T."/>
            <person name="Sandve S.R."/>
            <person name="Heier L."/>
            <person name="Spannagl M."/>
            <person name="Pfeifer M."/>
            <person name="Jakobsen K.S."/>
            <person name="Wulff B.B."/>
            <person name="Steuernagel B."/>
            <person name="Mayer K.F."/>
            <person name="Olsen O.A."/>
        </authorList>
    </citation>
    <scope>NUCLEOTIDE SEQUENCE [LARGE SCALE GENOMIC DNA]</scope>
    <source>
        <strain evidence="7">cv. AL8/78</strain>
    </source>
</reference>
<dbReference type="SUPFAM" id="SSF52540">
    <property type="entry name" value="P-loop containing nucleoside triphosphate hydrolases"/>
    <property type="match status" value="1"/>
</dbReference>
<reference evidence="6" key="4">
    <citation type="submission" date="2019-03" db="UniProtKB">
        <authorList>
            <consortium name="EnsemblPlants"/>
        </authorList>
    </citation>
    <scope>IDENTIFICATION</scope>
</reference>
<dbReference type="Gene3D" id="3.40.50.300">
    <property type="entry name" value="P-loop containing nucleotide triphosphate hydrolases"/>
    <property type="match status" value="1"/>
</dbReference>
<evidence type="ECO:0000256" key="1">
    <source>
        <dbReference type="ARBA" id="ARBA00005771"/>
    </source>
</evidence>
<dbReference type="Pfam" id="PF00685">
    <property type="entry name" value="Sulfotransfer_1"/>
    <property type="match status" value="1"/>
</dbReference>
<comment type="similarity">
    <text evidence="1 3">Belongs to the sulfotransferase 1 family.</text>
</comment>
<dbReference type="InterPro" id="IPR027417">
    <property type="entry name" value="P-loop_NTPase"/>
</dbReference>
<sequence>LPSSSSSAPKADDEAASHKEIYDQLREVVSTYPTTPRLSGIGRPYVCHPDGWYAFTPGVLNAMVIKRHLEARDTDVLLATFPKSGTTWLKALLFAALHRTADGATVSRPTAPTSLSPLNPTQLVPFLEARVFTNGRIPDLSSLPAPRLLMTHIPSVSLPESVAASGCKVVYRVPVPGPQGLPRVALALLERARARTVGPGRGVPAVLRRRVAVRAVLGARAGVLALALGEAGAGAVPDLRGARRGHARPAEAPRGVRRTPVHGGGAGGGGGQGDRGGLRHGEPGGAGGEPVWEDRHGRVVGAQQRFLQARRRWGLQEPPDAGDGEEAR</sequence>
<organism evidence="6 7">
    <name type="scientific">Aegilops tauschii subsp. strangulata</name>
    <name type="common">Goatgrass</name>
    <dbReference type="NCBI Taxonomy" id="200361"/>
    <lineage>
        <taxon>Eukaryota</taxon>
        <taxon>Viridiplantae</taxon>
        <taxon>Streptophyta</taxon>
        <taxon>Embryophyta</taxon>
        <taxon>Tracheophyta</taxon>
        <taxon>Spermatophyta</taxon>
        <taxon>Magnoliopsida</taxon>
        <taxon>Liliopsida</taxon>
        <taxon>Poales</taxon>
        <taxon>Poaceae</taxon>
        <taxon>BOP clade</taxon>
        <taxon>Pooideae</taxon>
        <taxon>Triticodae</taxon>
        <taxon>Triticeae</taxon>
        <taxon>Triticinae</taxon>
        <taxon>Aegilops</taxon>
    </lineage>
</organism>
<dbReference type="AlphaFoldDB" id="A0A453LJK3"/>
<keyword evidence="2 3" id="KW-0808">Transferase</keyword>
<dbReference type="Gramene" id="AET5Gv20801300.3">
    <property type="protein sequence ID" value="AET5Gv20801300.3"/>
    <property type="gene ID" value="AET5Gv20801300"/>
</dbReference>
<dbReference type="EnsemblPlants" id="AET5Gv20801300.3">
    <property type="protein sequence ID" value="AET5Gv20801300.3"/>
    <property type="gene ID" value="AET5Gv20801300"/>
</dbReference>
<protein>
    <recommendedName>
        <fullName evidence="3">Sulfotransferase</fullName>
        <ecNumber evidence="3">2.8.2.-</ecNumber>
    </recommendedName>
</protein>
<evidence type="ECO:0000256" key="3">
    <source>
        <dbReference type="RuleBase" id="RU361155"/>
    </source>
</evidence>
<dbReference type="InterPro" id="IPR000863">
    <property type="entry name" value="Sulfotransferase_dom"/>
</dbReference>
<evidence type="ECO:0000256" key="4">
    <source>
        <dbReference type="SAM" id="MobiDB-lite"/>
    </source>
</evidence>
<evidence type="ECO:0000313" key="6">
    <source>
        <dbReference type="EnsemblPlants" id="AET5Gv20801300.3"/>
    </source>
</evidence>
<evidence type="ECO:0000313" key="7">
    <source>
        <dbReference type="Proteomes" id="UP000015105"/>
    </source>
</evidence>
<dbReference type="EC" id="2.8.2.-" evidence="3"/>